<keyword evidence="1" id="KW-1133">Transmembrane helix</keyword>
<organism evidence="2 3">
    <name type="scientific">Nocardioides luteus</name>
    <dbReference type="NCBI Taxonomy" id="1844"/>
    <lineage>
        <taxon>Bacteria</taxon>
        <taxon>Bacillati</taxon>
        <taxon>Actinomycetota</taxon>
        <taxon>Actinomycetes</taxon>
        <taxon>Propionibacteriales</taxon>
        <taxon>Nocardioidaceae</taxon>
        <taxon>Nocardioides</taxon>
    </lineage>
</organism>
<dbReference type="RefSeq" id="WP_045551928.1">
    <property type="nucleotide sequence ID" value="NZ_JZDQ02000010.1"/>
</dbReference>
<keyword evidence="3" id="KW-1185">Reference proteome</keyword>
<keyword evidence="1" id="KW-0472">Membrane</keyword>
<name>A0A1J4N836_9ACTN</name>
<evidence type="ECO:0000313" key="3">
    <source>
        <dbReference type="Proteomes" id="UP000033772"/>
    </source>
</evidence>
<dbReference type="InterPro" id="IPR009781">
    <property type="entry name" value="DUF1345"/>
</dbReference>
<protein>
    <recommendedName>
        <fullName evidence="4">DUF1345 domain-containing protein</fullName>
    </recommendedName>
</protein>
<feature type="transmembrane region" description="Helical" evidence="1">
    <location>
        <begin position="12"/>
        <end position="36"/>
    </location>
</feature>
<dbReference type="OrthoDB" id="64737at2"/>
<dbReference type="Pfam" id="PF07077">
    <property type="entry name" value="DUF1345"/>
    <property type="match status" value="1"/>
</dbReference>
<evidence type="ECO:0008006" key="4">
    <source>
        <dbReference type="Google" id="ProtNLM"/>
    </source>
</evidence>
<gene>
    <name evidence="2" type="ORF">UG56_008605</name>
</gene>
<evidence type="ECO:0000313" key="2">
    <source>
        <dbReference type="EMBL" id="OIJ27119.1"/>
    </source>
</evidence>
<feature type="transmembrane region" description="Helical" evidence="1">
    <location>
        <begin position="85"/>
        <end position="105"/>
    </location>
</feature>
<accession>A0A1J4N836</accession>
<feature type="transmembrane region" description="Helical" evidence="1">
    <location>
        <begin position="42"/>
        <end position="64"/>
    </location>
</feature>
<keyword evidence="1" id="KW-0812">Transmembrane</keyword>
<dbReference type="AlphaFoldDB" id="A0A1J4N836"/>
<dbReference type="Proteomes" id="UP000033772">
    <property type="component" value="Unassembled WGS sequence"/>
</dbReference>
<comment type="caution">
    <text evidence="2">The sequence shown here is derived from an EMBL/GenBank/DDBJ whole genome shotgun (WGS) entry which is preliminary data.</text>
</comment>
<sequence length="216" mass="22459">MSRTSSQTRLPSAAGVRLAGSLLAGAVAAAVGVLLLDAQIGTLLGVAVTHGVFVASGWVSLWSLDADATRANTQREDFRPAAEELVVVAISLCGLLGIVMLLVVGDSAQGRVAAAIALVGVFLAWASLHLMYAARYAHLYYSGTAGGIDFNADEAPAYRDFFYFSYNLGMTYQVSDTAVTSSVIRAVVLRHTLLSYVFGAVVLASTINLVAGIAVG</sequence>
<reference evidence="2" key="1">
    <citation type="submission" date="2016-10" db="EMBL/GenBank/DDBJ databases">
        <title>Draft Genome Sequence of Nocardioides luteus Strain BAFB, an Alkane-Degrading Bacterium Isolated from JP-7 Polluted Soil.</title>
        <authorList>
            <person name="Brown L."/>
            <person name="Ruiz O.N."/>
            <person name="Gunasekera T."/>
        </authorList>
    </citation>
    <scope>NUCLEOTIDE SEQUENCE [LARGE SCALE GENOMIC DNA]</scope>
    <source>
        <strain evidence="2">BAFB</strain>
    </source>
</reference>
<feature type="transmembrane region" description="Helical" evidence="1">
    <location>
        <begin position="111"/>
        <end position="132"/>
    </location>
</feature>
<proteinExistence type="predicted"/>
<evidence type="ECO:0000256" key="1">
    <source>
        <dbReference type="SAM" id="Phobius"/>
    </source>
</evidence>
<feature type="transmembrane region" description="Helical" evidence="1">
    <location>
        <begin position="193"/>
        <end position="215"/>
    </location>
</feature>
<dbReference type="EMBL" id="JZDQ02000010">
    <property type="protein sequence ID" value="OIJ27119.1"/>
    <property type="molecule type" value="Genomic_DNA"/>
</dbReference>